<dbReference type="PROSITE" id="PS50106">
    <property type="entry name" value="PDZ"/>
    <property type="match status" value="1"/>
</dbReference>
<dbReference type="NCBIfam" id="NF041438">
    <property type="entry name" value="SepM_fam_S16"/>
    <property type="match status" value="1"/>
</dbReference>
<dbReference type="InterPro" id="IPR020568">
    <property type="entry name" value="Ribosomal_Su5_D2-typ_SF"/>
</dbReference>
<dbReference type="Proteomes" id="UP000027822">
    <property type="component" value="Unassembled WGS sequence"/>
</dbReference>
<keyword evidence="6" id="KW-1185">Reference proteome</keyword>
<dbReference type="EMBL" id="JOTN01000002">
    <property type="protein sequence ID" value="KEK20921.1"/>
    <property type="molecule type" value="Genomic_DNA"/>
</dbReference>
<dbReference type="AlphaFoldDB" id="A0A073K316"/>
<evidence type="ECO:0000256" key="1">
    <source>
        <dbReference type="PROSITE-ProRule" id="PRU01122"/>
    </source>
</evidence>
<name>A0A073K316_9BACI</name>
<dbReference type="GO" id="GO:0006508">
    <property type="term" value="P:proteolysis"/>
    <property type="evidence" value="ECO:0007669"/>
    <property type="project" value="UniProtKB-KW"/>
</dbReference>
<reference evidence="5 6" key="1">
    <citation type="submission" date="2014-06" db="EMBL/GenBank/DDBJ databases">
        <title>Draft genome sequence of Bacillus manliponensis JCM 15802 (MCCC 1A00708).</title>
        <authorList>
            <person name="Lai Q."/>
            <person name="Liu Y."/>
            <person name="Shao Z."/>
        </authorList>
    </citation>
    <scope>NUCLEOTIDE SEQUENCE [LARGE SCALE GENOMIC DNA]</scope>
    <source>
        <strain evidence="5 6">JCM 15802</strain>
    </source>
</reference>
<dbReference type="OrthoDB" id="2356897at2"/>
<dbReference type="SMART" id="SM00228">
    <property type="entry name" value="PDZ"/>
    <property type="match status" value="1"/>
</dbReference>
<gene>
    <name evidence="5" type="ORF">BAMA_09000</name>
</gene>
<keyword evidence="2" id="KW-1133">Transmembrane helix</keyword>
<dbReference type="STRING" id="574376.BAMA_09000"/>
<dbReference type="Pfam" id="PF05362">
    <property type="entry name" value="Lon_C"/>
    <property type="match status" value="1"/>
</dbReference>
<dbReference type="SUPFAM" id="SSF50156">
    <property type="entry name" value="PDZ domain-like"/>
    <property type="match status" value="1"/>
</dbReference>
<dbReference type="Pfam" id="PF13180">
    <property type="entry name" value="PDZ_2"/>
    <property type="match status" value="1"/>
</dbReference>
<dbReference type="InterPro" id="IPR001478">
    <property type="entry name" value="PDZ"/>
</dbReference>
<protein>
    <recommendedName>
        <fullName evidence="1">endopeptidase La</fullName>
        <ecNumber evidence="1">3.4.21.53</ecNumber>
    </recommendedName>
</protein>
<proteinExistence type="inferred from homology"/>
<dbReference type="GO" id="GO:0030163">
    <property type="term" value="P:protein catabolic process"/>
    <property type="evidence" value="ECO:0007669"/>
    <property type="project" value="InterPro"/>
</dbReference>
<keyword evidence="1" id="KW-0378">Hydrolase</keyword>
<dbReference type="InterPro" id="IPR008269">
    <property type="entry name" value="Lon_proteolytic"/>
</dbReference>
<feature type="active site" evidence="1">
    <location>
        <position position="280"/>
    </location>
</feature>
<dbReference type="RefSeq" id="WP_034635802.1">
    <property type="nucleotide sequence ID" value="NZ_CBCSJC010000001.1"/>
</dbReference>
<keyword evidence="2" id="KW-0472">Membrane</keyword>
<feature type="transmembrane region" description="Helical" evidence="2">
    <location>
        <begin position="7"/>
        <end position="30"/>
    </location>
</feature>
<feature type="domain" description="Lon proteolytic" evidence="4">
    <location>
        <begin position="230"/>
        <end position="337"/>
    </location>
</feature>
<dbReference type="EC" id="3.4.21.53" evidence="1"/>
<dbReference type="PANTHER" id="PTHR10046">
    <property type="entry name" value="ATP DEPENDENT LON PROTEASE FAMILY MEMBER"/>
    <property type="match status" value="1"/>
</dbReference>
<dbReference type="InterPro" id="IPR014721">
    <property type="entry name" value="Ribsml_uS5_D2-typ_fold_subgr"/>
</dbReference>
<comment type="caution">
    <text evidence="5">The sequence shown here is derived from an EMBL/GenBank/DDBJ whole genome shotgun (WGS) entry which is preliminary data.</text>
</comment>
<feature type="active site" evidence="1">
    <location>
        <position position="235"/>
    </location>
</feature>
<dbReference type="eggNOG" id="COG3480">
    <property type="taxonomic scope" value="Bacteria"/>
</dbReference>
<dbReference type="InterPro" id="IPR027065">
    <property type="entry name" value="Lon_Prtase"/>
</dbReference>
<dbReference type="GO" id="GO:0005524">
    <property type="term" value="F:ATP binding"/>
    <property type="evidence" value="ECO:0007669"/>
    <property type="project" value="InterPro"/>
</dbReference>
<comment type="similarity">
    <text evidence="1">Belongs to the peptidase S16 family.</text>
</comment>
<comment type="catalytic activity">
    <reaction evidence="1">
        <text>Hydrolysis of proteins in presence of ATP.</text>
        <dbReference type="EC" id="3.4.21.53"/>
    </reaction>
</comment>
<evidence type="ECO:0000313" key="5">
    <source>
        <dbReference type="EMBL" id="KEK20921.1"/>
    </source>
</evidence>
<feature type="domain" description="PDZ" evidence="3">
    <location>
        <begin position="130"/>
        <end position="187"/>
    </location>
</feature>
<evidence type="ECO:0000313" key="6">
    <source>
        <dbReference type="Proteomes" id="UP000027822"/>
    </source>
</evidence>
<dbReference type="Gene3D" id="3.30.230.10">
    <property type="match status" value="1"/>
</dbReference>
<organism evidence="5 6">
    <name type="scientific">Bacillus manliponensis</name>
    <dbReference type="NCBI Taxonomy" id="574376"/>
    <lineage>
        <taxon>Bacteria</taxon>
        <taxon>Bacillati</taxon>
        <taxon>Bacillota</taxon>
        <taxon>Bacilli</taxon>
        <taxon>Bacillales</taxon>
        <taxon>Bacillaceae</taxon>
        <taxon>Bacillus</taxon>
        <taxon>Bacillus cereus group</taxon>
    </lineage>
</organism>
<dbReference type="GO" id="GO:0004176">
    <property type="term" value="F:ATP-dependent peptidase activity"/>
    <property type="evidence" value="ECO:0007669"/>
    <property type="project" value="UniProtKB-UniRule"/>
</dbReference>
<evidence type="ECO:0000256" key="2">
    <source>
        <dbReference type="SAM" id="Phobius"/>
    </source>
</evidence>
<dbReference type="InterPro" id="IPR036034">
    <property type="entry name" value="PDZ_sf"/>
</dbReference>
<dbReference type="SUPFAM" id="SSF54211">
    <property type="entry name" value="Ribosomal protein S5 domain 2-like"/>
    <property type="match status" value="1"/>
</dbReference>
<sequence length="337" mass="37350">MFKRFRFMYALLIGVILAMVLVYVPLPYYITKPGMAEELKPYVKVEGGYEEKGDFMLVTVSMGRANIVNFLSAQFNEYHEVFKDEEILQQGESDEEYQFRQVYAMEHSQNVAIYNAYKRANKPVSFENQGVLVAGIADGMPADGKLELGDRIVAVDNQSFQNAEEFISYLKGKQEGDTVKIQYIRDKKQSEVNLPLKQIPQDKSRAGIGVSILTDKKLVVSPKIKIDAHNIGGPSAGLMFTLEIYNQLLEGDITKGHEIAGTGTINEKGEVGPIGGISQKVVAAHDAGAEVFFAPNEKGAEKSNYKEAARTAESLGTKMKIVPVDTLDDALNYLEKM</sequence>
<dbReference type="GO" id="GO:0004252">
    <property type="term" value="F:serine-type endopeptidase activity"/>
    <property type="evidence" value="ECO:0007669"/>
    <property type="project" value="UniProtKB-UniRule"/>
</dbReference>
<keyword evidence="1" id="KW-0645">Protease</keyword>
<dbReference type="PROSITE" id="PS51786">
    <property type="entry name" value="LON_PROTEOLYTIC"/>
    <property type="match status" value="1"/>
</dbReference>
<keyword evidence="2" id="KW-0812">Transmembrane</keyword>
<keyword evidence="1" id="KW-0720">Serine protease</keyword>
<accession>A0A073K316</accession>
<evidence type="ECO:0000259" key="3">
    <source>
        <dbReference type="PROSITE" id="PS50106"/>
    </source>
</evidence>
<evidence type="ECO:0000259" key="4">
    <source>
        <dbReference type="PROSITE" id="PS51786"/>
    </source>
</evidence>